<evidence type="ECO:0000256" key="5">
    <source>
        <dbReference type="ARBA" id="ARBA00023125"/>
    </source>
</evidence>
<evidence type="ECO:0000256" key="2">
    <source>
        <dbReference type="ARBA" id="ARBA00006569"/>
    </source>
</evidence>
<dbReference type="Pfam" id="PF00505">
    <property type="entry name" value="HMG_box"/>
    <property type="match status" value="1"/>
</dbReference>
<evidence type="ECO:0000313" key="11">
    <source>
        <dbReference type="EMBL" id="KAF7258937.1"/>
    </source>
</evidence>
<evidence type="ECO:0000256" key="3">
    <source>
        <dbReference type="ARBA" id="ARBA00022687"/>
    </source>
</evidence>
<evidence type="ECO:0000256" key="1">
    <source>
        <dbReference type="ARBA" id="ARBA00004123"/>
    </source>
</evidence>
<evidence type="ECO:0000259" key="10">
    <source>
        <dbReference type="PROSITE" id="PS50118"/>
    </source>
</evidence>
<keyword evidence="3" id="KW-0879">Wnt signaling pathway</keyword>
<dbReference type="InterPro" id="IPR009071">
    <property type="entry name" value="HMG_box_dom"/>
</dbReference>
<dbReference type="SMART" id="SM00398">
    <property type="entry name" value="HMG"/>
    <property type="match status" value="1"/>
</dbReference>
<comment type="similarity">
    <text evidence="2">Belongs to the TCF/LEF family.</text>
</comment>
<comment type="subcellular location">
    <subcellularLocation>
        <location evidence="1">Nucleus</location>
    </subcellularLocation>
</comment>
<dbReference type="GO" id="GO:0000785">
    <property type="term" value="C:chromatin"/>
    <property type="evidence" value="ECO:0007669"/>
    <property type="project" value="TreeGrafter"/>
</dbReference>
<protein>
    <recommendedName>
        <fullName evidence="10">HMG box domain-containing protein</fullName>
    </recommendedName>
</protein>
<dbReference type="AlphaFoldDB" id="A0A8S9Z767"/>
<dbReference type="InterPro" id="IPR036910">
    <property type="entry name" value="HMG_box_dom_sf"/>
</dbReference>
<feature type="DNA-binding region" description="HMG box" evidence="9">
    <location>
        <begin position="291"/>
        <end position="359"/>
    </location>
</feature>
<dbReference type="FunFam" id="1.10.30.10:FF:000001">
    <property type="entry name" value="transcription factor 7 isoform X2"/>
    <property type="match status" value="1"/>
</dbReference>
<dbReference type="PROSITE" id="PS50118">
    <property type="entry name" value="HMG_BOX_2"/>
    <property type="match status" value="1"/>
</dbReference>
<dbReference type="PANTHER" id="PTHR10373">
    <property type="entry name" value="TRANSCRIPTION FACTOR 7 FAMILY MEMBER"/>
    <property type="match status" value="1"/>
</dbReference>
<dbReference type="Gene3D" id="1.10.30.10">
    <property type="entry name" value="High mobility group box domain"/>
    <property type="match status" value="1"/>
</dbReference>
<accession>A0A8S9Z767</accession>
<feature type="domain" description="HMG box" evidence="10">
    <location>
        <begin position="291"/>
        <end position="359"/>
    </location>
</feature>
<reference evidence="11" key="1">
    <citation type="submission" date="2019-07" db="EMBL/GenBank/DDBJ databases">
        <title>Annotation for the trematode Paragonimus miyazaki's.</title>
        <authorList>
            <person name="Choi Y.-J."/>
        </authorList>
    </citation>
    <scope>NUCLEOTIDE SEQUENCE</scope>
    <source>
        <strain evidence="11">Japan</strain>
    </source>
</reference>
<comment type="caution">
    <text evidence="11">The sequence shown here is derived from an EMBL/GenBank/DDBJ whole genome shotgun (WGS) entry which is preliminary data.</text>
</comment>
<evidence type="ECO:0000256" key="7">
    <source>
        <dbReference type="ARBA" id="ARBA00023163"/>
    </source>
</evidence>
<keyword evidence="4" id="KW-0805">Transcription regulation</keyword>
<dbReference type="GO" id="GO:0060070">
    <property type="term" value="P:canonical Wnt signaling pathway"/>
    <property type="evidence" value="ECO:0007669"/>
    <property type="project" value="TreeGrafter"/>
</dbReference>
<dbReference type="Proteomes" id="UP000822476">
    <property type="component" value="Unassembled WGS sequence"/>
</dbReference>
<keyword evidence="7" id="KW-0804">Transcription</keyword>
<dbReference type="GO" id="GO:0000981">
    <property type="term" value="F:DNA-binding transcription factor activity, RNA polymerase II-specific"/>
    <property type="evidence" value="ECO:0007669"/>
    <property type="project" value="TreeGrafter"/>
</dbReference>
<proteinExistence type="inferred from homology"/>
<name>A0A8S9Z767_9TREM</name>
<organism evidence="11 12">
    <name type="scientific">Paragonimus skrjabini miyazakii</name>
    <dbReference type="NCBI Taxonomy" id="59628"/>
    <lineage>
        <taxon>Eukaryota</taxon>
        <taxon>Metazoa</taxon>
        <taxon>Spiralia</taxon>
        <taxon>Lophotrochozoa</taxon>
        <taxon>Platyhelminthes</taxon>
        <taxon>Trematoda</taxon>
        <taxon>Digenea</taxon>
        <taxon>Plagiorchiida</taxon>
        <taxon>Troglotremata</taxon>
        <taxon>Troglotrematidae</taxon>
        <taxon>Paragonimus</taxon>
    </lineage>
</organism>
<dbReference type="CDD" id="cd21996">
    <property type="entry name" value="HMG-box_TCF7-like"/>
    <property type="match status" value="1"/>
</dbReference>
<evidence type="ECO:0000256" key="8">
    <source>
        <dbReference type="ARBA" id="ARBA00023242"/>
    </source>
</evidence>
<sequence length="549" mass="62131">MFTTNLAHTESFPSVESIVAPENSYPTSYSSRSSTFSLVANNTPNIDLNDYRRSPGYKESPPCFGSHPSNSVTPNDFTETHRGSSSFTFNSDKLWFPRLGYSNQAVQSSVNRSAAINLQHLFMKNSGETHTCSAINCENTGSACETKPRSALDCLQTWLQQPFACCYNSFDDSTMTDRKEMIKNNYNHENYTEETVTPGFRTKGPLLQPHDKLISSVADSDTTGRNLQGSVNRWEYGRFPSTYGKIESDSHQNVPANSDVINTTKSGINAPCRLSTKQNEPRWRSRNNGHIKKPLNAFMLFMKEMRAQVIAECTLKESAAINQILGRKWHALSREAQAKYYELAKKEKELHQRLYPGWSARDNYATQIRRRNRHVNNVSSTGVPNLIIKQSETQNREYSTRKHNMEHLRTISASDMLFPYNSGPNSTNPLPYSEHNINFSPTWKSQWDSAQGLQFELMKNYSNFASNDASWRGSVQPMDSDGQHASSWNDYPSVTLTQSDREHVKKTVPTTVHTPLEMVLPSGLCKAYEPTQFLETGGQISFSNPLELR</sequence>
<dbReference type="SUPFAM" id="SSF47095">
    <property type="entry name" value="HMG-box"/>
    <property type="match status" value="1"/>
</dbReference>
<dbReference type="OrthoDB" id="2307332at2759"/>
<dbReference type="EMBL" id="JTDE01001456">
    <property type="protein sequence ID" value="KAF7258937.1"/>
    <property type="molecule type" value="Genomic_DNA"/>
</dbReference>
<evidence type="ECO:0000256" key="6">
    <source>
        <dbReference type="ARBA" id="ARBA00023159"/>
    </source>
</evidence>
<keyword evidence="5 9" id="KW-0238">DNA-binding</keyword>
<dbReference type="InterPro" id="IPR024940">
    <property type="entry name" value="TCF/LEF"/>
</dbReference>
<dbReference type="GO" id="GO:1990907">
    <property type="term" value="C:beta-catenin-TCF complex"/>
    <property type="evidence" value="ECO:0007669"/>
    <property type="project" value="TreeGrafter"/>
</dbReference>
<keyword evidence="6" id="KW-0010">Activator</keyword>
<evidence type="ECO:0000313" key="12">
    <source>
        <dbReference type="Proteomes" id="UP000822476"/>
    </source>
</evidence>
<keyword evidence="8 9" id="KW-0539">Nucleus</keyword>
<dbReference type="PANTHER" id="PTHR10373:SF38">
    <property type="entry name" value="PROTEIN PANGOLIN, ISOFORM J"/>
    <property type="match status" value="1"/>
</dbReference>
<keyword evidence="12" id="KW-1185">Reference proteome</keyword>
<evidence type="ECO:0000256" key="4">
    <source>
        <dbReference type="ARBA" id="ARBA00023015"/>
    </source>
</evidence>
<gene>
    <name evidence="11" type="ORF">EG68_03874</name>
</gene>
<dbReference type="GO" id="GO:0000978">
    <property type="term" value="F:RNA polymerase II cis-regulatory region sequence-specific DNA binding"/>
    <property type="evidence" value="ECO:0007669"/>
    <property type="project" value="TreeGrafter"/>
</dbReference>
<evidence type="ECO:0000256" key="9">
    <source>
        <dbReference type="PROSITE-ProRule" id="PRU00267"/>
    </source>
</evidence>